<evidence type="ECO:0000256" key="6">
    <source>
        <dbReference type="ARBA" id="ARBA00023136"/>
    </source>
</evidence>
<feature type="transmembrane region" description="Helical" evidence="7">
    <location>
        <begin position="165"/>
        <end position="184"/>
    </location>
</feature>
<evidence type="ECO:0000256" key="1">
    <source>
        <dbReference type="ARBA" id="ARBA00004651"/>
    </source>
</evidence>
<dbReference type="PANTHER" id="PTHR43549:SF3">
    <property type="entry name" value="MULTIDRUG RESISTANCE PROTEIN YPNP-RELATED"/>
    <property type="match status" value="1"/>
</dbReference>
<keyword evidence="4 7" id="KW-0812">Transmembrane</keyword>
<feature type="transmembrane region" description="Helical" evidence="7">
    <location>
        <begin position="233"/>
        <end position="261"/>
    </location>
</feature>
<dbReference type="NCBIfam" id="TIGR00797">
    <property type="entry name" value="matE"/>
    <property type="match status" value="1"/>
</dbReference>
<evidence type="ECO:0000256" key="2">
    <source>
        <dbReference type="ARBA" id="ARBA00022448"/>
    </source>
</evidence>
<evidence type="ECO:0000256" key="5">
    <source>
        <dbReference type="ARBA" id="ARBA00022989"/>
    </source>
</evidence>
<comment type="subcellular location">
    <subcellularLocation>
        <location evidence="1">Cell membrane</location>
        <topology evidence="1">Multi-pass membrane protein</topology>
    </subcellularLocation>
</comment>
<name>A0ABS6ESA9_9FIRM</name>
<dbReference type="InterPro" id="IPR052031">
    <property type="entry name" value="Membrane_Transporter-Flippase"/>
</dbReference>
<feature type="transmembrane region" description="Helical" evidence="7">
    <location>
        <begin position="381"/>
        <end position="405"/>
    </location>
</feature>
<evidence type="ECO:0000313" key="8">
    <source>
        <dbReference type="EMBL" id="MBU5490568.1"/>
    </source>
</evidence>
<reference evidence="8 9" key="1">
    <citation type="submission" date="2021-06" db="EMBL/GenBank/DDBJ databases">
        <authorList>
            <person name="Sun Q."/>
            <person name="Li D."/>
        </authorList>
    </citation>
    <scope>NUCLEOTIDE SEQUENCE [LARGE SCALE GENOMIC DNA]</scope>
    <source>
        <strain evidence="8 9">MSJd-7</strain>
    </source>
</reference>
<sequence length="485" mass="52242">MITDMTKGSPFKILIKFVIPLLLSMVFQQLYNLADSVIAGRFLGVDALAATGAAYPITVLFIAVATGASVGCSVVISQLFGAHDIVRMRTAVSTAVISLITLALTLTAIGEIACPALMQLISTPENIFEPTMVYLRIYIAGLLFLFLYNTATAIFNGLGDSRTPLYFLAFSTTFNVILDIFFVSKLNMGISGVAWATLIAQGISSLLAVVTLVRRLSRIHTAEKPKRFDRHLLGRMAMIAIPSICQQSFVSVGVFCVQGLVNPLGSNTVAGFSAALKVSTFAIMVMNALPNALSSFAAQNIGAQDIKRVRQGVRDCIIMSELVIGSIIVLFFVAGQPILQLFLGSSSNGTVISVGIEYLLIVAPFYPLVGIKNCCDSALRGGGAMGPFMITTLVDLALRVALAYIMVPMMGFAGVCYAYPLGWVIGTSISIIFYICNVWVPKYMRDAQKAGIHLPKIHRPAVAEPQQRTAAPRARHGHFFHKRAN</sequence>
<protein>
    <submittedName>
        <fullName evidence="8">MATE family efflux transporter</fullName>
    </submittedName>
</protein>
<dbReference type="InterPro" id="IPR002528">
    <property type="entry name" value="MATE_fam"/>
</dbReference>
<feature type="transmembrane region" description="Helical" evidence="7">
    <location>
        <begin position="322"/>
        <end position="343"/>
    </location>
</feature>
<feature type="transmembrane region" description="Helical" evidence="7">
    <location>
        <begin position="92"/>
        <end position="113"/>
    </location>
</feature>
<feature type="transmembrane region" description="Helical" evidence="7">
    <location>
        <begin position="190"/>
        <end position="213"/>
    </location>
</feature>
<evidence type="ECO:0000313" key="9">
    <source>
        <dbReference type="Proteomes" id="UP000783588"/>
    </source>
</evidence>
<dbReference type="RefSeq" id="WP_216470216.1">
    <property type="nucleotide sequence ID" value="NZ_JAHLQI010000003.1"/>
</dbReference>
<evidence type="ECO:0000256" key="4">
    <source>
        <dbReference type="ARBA" id="ARBA00022692"/>
    </source>
</evidence>
<dbReference type="Proteomes" id="UP000783588">
    <property type="component" value="Unassembled WGS sequence"/>
</dbReference>
<dbReference type="EMBL" id="JAHLQI010000003">
    <property type="protein sequence ID" value="MBU5490568.1"/>
    <property type="molecule type" value="Genomic_DNA"/>
</dbReference>
<dbReference type="PANTHER" id="PTHR43549">
    <property type="entry name" value="MULTIDRUG RESISTANCE PROTEIN YPNP-RELATED"/>
    <property type="match status" value="1"/>
</dbReference>
<dbReference type="CDD" id="cd13138">
    <property type="entry name" value="MATE_yoeA_like"/>
    <property type="match status" value="1"/>
</dbReference>
<keyword evidence="6 7" id="KW-0472">Membrane</keyword>
<keyword evidence="5 7" id="KW-1133">Transmembrane helix</keyword>
<proteinExistence type="predicted"/>
<accession>A0ABS6ESA9</accession>
<organism evidence="8 9">
    <name type="scientific">Butyricicoccus intestinisimiae</name>
    <dbReference type="NCBI Taxonomy" id="2841509"/>
    <lineage>
        <taxon>Bacteria</taxon>
        <taxon>Bacillati</taxon>
        <taxon>Bacillota</taxon>
        <taxon>Clostridia</taxon>
        <taxon>Eubacteriales</taxon>
        <taxon>Butyricicoccaceae</taxon>
        <taxon>Butyricicoccus</taxon>
    </lineage>
</organism>
<comment type="caution">
    <text evidence="8">The sequence shown here is derived from an EMBL/GenBank/DDBJ whole genome shotgun (WGS) entry which is preliminary data.</text>
</comment>
<feature type="transmembrane region" description="Helical" evidence="7">
    <location>
        <begin position="349"/>
        <end position="369"/>
    </location>
</feature>
<evidence type="ECO:0000256" key="3">
    <source>
        <dbReference type="ARBA" id="ARBA00022475"/>
    </source>
</evidence>
<keyword evidence="2" id="KW-0813">Transport</keyword>
<dbReference type="InterPro" id="IPR048279">
    <property type="entry name" value="MdtK-like"/>
</dbReference>
<keyword evidence="9" id="KW-1185">Reference proteome</keyword>
<evidence type="ECO:0000256" key="7">
    <source>
        <dbReference type="SAM" id="Phobius"/>
    </source>
</evidence>
<feature type="transmembrane region" description="Helical" evidence="7">
    <location>
        <begin position="417"/>
        <end position="440"/>
    </location>
</feature>
<dbReference type="PIRSF" id="PIRSF006603">
    <property type="entry name" value="DinF"/>
    <property type="match status" value="1"/>
</dbReference>
<dbReference type="Pfam" id="PF01554">
    <property type="entry name" value="MatE"/>
    <property type="match status" value="2"/>
</dbReference>
<feature type="transmembrane region" description="Helical" evidence="7">
    <location>
        <begin position="13"/>
        <end position="34"/>
    </location>
</feature>
<feature type="transmembrane region" description="Helical" evidence="7">
    <location>
        <begin position="281"/>
        <end position="301"/>
    </location>
</feature>
<feature type="transmembrane region" description="Helical" evidence="7">
    <location>
        <begin position="54"/>
        <end position="80"/>
    </location>
</feature>
<gene>
    <name evidence="8" type="ORF">KQI75_08030</name>
</gene>
<keyword evidence="3" id="KW-1003">Cell membrane</keyword>
<feature type="transmembrane region" description="Helical" evidence="7">
    <location>
        <begin position="133"/>
        <end position="158"/>
    </location>
</feature>